<dbReference type="PANTHER" id="PTHR31413">
    <property type="entry name" value="AFP HOMOLOG 2"/>
    <property type="match status" value="1"/>
</dbReference>
<feature type="domain" description="Tify" evidence="6">
    <location>
        <begin position="297"/>
        <end position="332"/>
    </location>
</feature>
<dbReference type="Proteomes" id="UP001367508">
    <property type="component" value="Unassembled WGS sequence"/>
</dbReference>
<protein>
    <recommendedName>
        <fullName evidence="4">Ninja-family protein</fullName>
    </recommendedName>
    <alternativeName>
        <fullName evidence="4">ABI-binding protein</fullName>
    </alternativeName>
</protein>
<evidence type="ECO:0000256" key="1">
    <source>
        <dbReference type="ARBA" id="ARBA00004123"/>
    </source>
</evidence>
<reference evidence="7 8" key="1">
    <citation type="submission" date="2024-01" db="EMBL/GenBank/DDBJ databases">
        <title>The genomes of 5 underutilized Papilionoideae crops provide insights into root nodulation and disease resistanc.</title>
        <authorList>
            <person name="Jiang F."/>
        </authorList>
    </citation>
    <scope>NUCLEOTIDE SEQUENCE [LARGE SCALE GENOMIC DNA]</scope>
    <source>
        <strain evidence="7">LVBAO_FW01</strain>
        <tissue evidence="7">Leaves</tissue>
    </source>
</reference>
<organism evidence="7 8">
    <name type="scientific">Canavalia gladiata</name>
    <name type="common">Sword bean</name>
    <name type="synonym">Dolichos gladiatus</name>
    <dbReference type="NCBI Taxonomy" id="3824"/>
    <lineage>
        <taxon>Eukaryota</taxon>
        <taxon>Viridiplantae</taxon>
        <taxon>Streptophyta</taxon>
        <taxon>Embryophyta</taxon>
        <taxon>Tracheophyta</taxon>
        <taxon>Spermatophyta</taxon>
        <taxon>Magnoliopsida</taxon>
        <taxon>eudicotyledons</taxon>
        <taxon>Gunneridae</taxon>
        <taxon>Pentapetalae</taxon>
        <taxon>rosids</taxon>
        <taxon>fabids</taxon>
        <taxon>Fabales</taxon>
        <taxon>Fabaceae</taxon>
        <taxon>Papilionoideae</taxon>
        <taxon>50 kb inversion clade</taxon>
        <taxon>NPAAA clade</taxon>
        <taxon>indigoferoid/millettioid clade</taxon>
        <taxon>Phaseoleae</taxon>
        <taxon>Canavalia</taxon>
    </lineage>
</organism>
<dbReference type="GO" id="GO:0045892">
    <property type="term" value="P:negative regulation of DNA-templated transcription"/>
    <property type="evidence" value="ECO:0007669"/>
    <property type="project" value="TreeGrafter"/>
</dbReference>
<evidence type="ECO:0000259" key="6">
    <source>
        <dbReference type="Pfam" id="PF16135"/>
    </source>
</evidence>
<evidence type="ECO:0000256" key="4">
    <source>
        <dbReference type="RuleBase" id="RU369029"/>
    </source>
</evidence>
<dbReference type="EMBL" id="JAYMYQ010000005">
    <property type="protein sequence ID" value="KAK7330283.1"/>
    <property type="molecule type" value="Genomic_DNA"/>
</dbReference>
<keyword evidence="3 4" id="KW-0539">Nucleus</keyword>
<comment type="subcellular location">
    <subcellularLocation>
        <location evidence="1 4">Nucleus</location>
    </subcellularLocation>
</comment>
<dbReference type="GO" id="GO:0005634">
    <property type="term" value="C:nucleus"/>
    <property type="evidence" value="ECO:0007669"/>
    <property type="project" value="UniProtKB-SubCell"/>
</dbReference>
<comment type="function">
    <text evidence="4">Acts as a negative regulator of abscisic acid (ABA) response.</text>
</comment>
<name>A0AAN9L9N1_CANGL</name>
<dbReference type="PANTHER" id="PTHR31413:SF43">
    <property type="entry name" value="NINJA-FAMILY PROTEIN"/>
    <property type="match status" value="1"/>
</dbReference>
<comment type="similarity">
    <text evidence="2 4">Belongs to the Ninja family.</text>
</comment>
<evidence type="ECO:0000313" key="7">
    <source>
        <dbReference type="EMBL" id="KAK7330283.1"/>
    </source>
</evidence>
<accession>A0AAN9L9N1</accession>
<dbReference type="GO" id="GO:0007165">
    <property type="term" value="P:signal transduction"/>
    <property type="evidence" value="ECO:0007669"/>
    <property type="project" value="InterPro"/>
</dbReference>
<comment type="caution">
    <text evidence="7">The sequence shown here is derived from an EMBL/GenBank/DDBJ whole genome shotgun (WGS) entry which is preliminary data.</text>
</comment>
<evidence type="ECO:0000313" key="8">
    <source>
        <dbReference type="Proteomes" id="UP001367508"/>
    </source>
</evidence>
<evidence type="ECO:0000256" key="3">
    <source>
        <dbReference type="ARBA" id="ARBA00023242"/>
    </source>
</evidence>
<dbReference type="Pfam" id="PF16135">
    <property type="entry name" value="TDBD"/>
    <property type="match status" value="1"/>
</dbReference>
<evidence type="ECO:0000256" key="5">
    <source>
        <dbReference type="SAM" id="Coils"/>
    </source>
</evidence>
<feature type="coiled-coil region" evidence="5">
    <location>
        <begin position="140"/>
        <end position="167"/>
    </location>
</feature>
<dbReference type="AlphaFoldDB" id="A0AAN9L9N1"/>
<sequence>MDESHMDSDIGVAFSLEAKHTQHCSKSLLSYNPHCSSFFWEGRGCNSRSGFFAEKLPTNPEQIDLTLKLSPCGQIHNAEEKMLTRSSSSMVGEKAKNTVVANGVQEGLFVPCVDRSCSLLIEGEKGLVRFGDLQTMRRVRTGKRLLLEKLRRAAAEAEAEADKSLAVSTHTPPHSVHKFNTLHGDSLHEGDFASKRLINSSVFAYTEGGTTSNVHTSTKQENDFMCSAKTMREMPLWPFESKLESPGKKLKHAYPYSTSDAMEIMREMPSVTTTGDGPTGKRIEGVLYKYNKGQVCIICVCHGSFLSPAEFVMHAGGNKEVADPMKHITVSSDSSCINGDGVGFITHPF</sequence>
<dbReference type="InterPro" id="IPR032308">
    <property type="entry name" value="TDBD"/>
</dbReference>
<evidence type="ECO:0000256" key="2">
    <source>
        <dbReference type="ARBA" id="ARBA00006081"/>
    </source>
</evidence>
<dbReference type="InterPro" id="IPR031307">
    <property type="entry name" value="Ninja_fam"/>
</dbReference>
<proteinExistence type="inferred from homology"/>
<keyword evidence="5" id="KW-0175">Coiled coil</keyword>
<keyword evidence="8" id="KW-1185">Reference proteome</keyword>
<gene>
    <name evidence="7" type="ORF">VNO77_24473</name>
</gene>